<name>A0AAN8DS95_CHAGU</name>
<proteinExistence type="predicted"/>
<comment type="caution">
    <text evidence="2">The sequence shown here is derived from an EMBL/GenBank/DDBJ whole genome shotgun (WGS) entry which is preliminary data.</text>
</comment>
<feature type="region of interest" description="Disordered" evidence="1">
    <location>
        <begin position="40"/>
        <end position="88"/>
    </location>
</feature>
<keyword evidence="3" id="KW-1185">Reference proteome</keyword>
<evidence type="ECO:0000313" key="2">
    <source>
        <dbReference type="EMBL" id="KAK5928376.1"/>
    </source>
</evidence>
<dbReference type="AlphaFoldDB" id="A0AAN8DS95"/>
<reference evidence="2 3" key="1">
    <citation type="journal article" date="2023" name="Mol. Biol. Evol.">
        <title>Genomics of Secondarily Temperate Adaptation in the Only Non-Antarctic Icefish.</title>
        <authorList>
            <person name="Rivera-Colon A.G."/>
            <person name="Rayamajhi N."/>
            <person name="Minhas B.F."/>
            <person name="Madrigal G."/>
            <person name="Bilyk K.T."/>
            <person name="Yoon V."/>
            <person name="Hune M."/>
            <person name="Gregory S."/>
            <person name="Cheng C.H.C."/>
            <person name="Catchen J.M."/>
        </authorList>
    </citation>
    <scope>NUCLEOTIDE SEQUENCE [LARGE SCALE GENOMIC DNA]</scope>
    <source>
        <tissue evidence="2">White muscle</tissue>
    </source>
</reference>
<organism evidence="2 3">
    <name type="scientific">Champsocephalus gunnari</name>
    <name type="common">Mackerel icefish</name>
    <dbReference type="NCBI Taxonomy" id="52237"/>
    <lineage>
        <taxon>Eukaryota</taxon>
        <taxon>Metazoa</taxon>
        <taxon>Chordata</taxon>
        <taxon>Craniata</taxon>
        <taxon>Vertebrata</taxon>
        <taxon>Euteleostomi</taxon>
        <taxon>Actinopterygii</taxon>
        <taxon>Neopterygii</taxon>
        <taxon>Teleostei</taxon>
        <taxon>Neoteleostei</taxon>
        <taxon>Acanthomorphata</taxon>
        <taxon>Eupercaria</taxon>
        <taxon>Perciformes</taxon>
        <taxon>Notothenioidei</taxon>
        <taxon>Channichthyidae</taxon>
        <taxon>Champsocephalus</taxon>
    </lineage>
</organism>
<accession>A0AAN8DS95</accession>
<sequence length="120" mass="14229">MGKEGSTLVVGIGIARWLRLPIIAHQLECYWESKAQAVQRTEPLSTELHSTEDKHTHTERQNKGRAERIREEEDRGREEHWREDRNKSCQVQQENIEVEQRDSPGCLFLRRRVKRGLRED</sequence>
<evidence type="ECO:0000313" key="3">
    <source>
        <dbReference type="Proteomes" id="UP001331515"/>
    </source>
</evidence>
<evidence type="ECO:0000256" key="1">
    <source>
        <dbReference type="SAM" id="MobiDB-lite"/>
    </source>
</evidence>
<gene>
    <name evidence="2" type="ORF">CgunFtcFv8_013443</name>
</gene>
<feature type="compositionally biased region" description="Basic and acidic residues" evidence="1">
    <location>
        <begin position="49"/>
        <end position="87"/>
    </location>
</feature>
<protein>
    <submittedName>
        <fullName evidence="2">Uncharacterized protein</fullName>
    </submittedName>
</protein>
<dbReference type="EMBL" id="JAURVH010001518">
    <property type="protein sequence ID" value="KAK5928376.1"/>
    <property type="molecule type" value="Genomic_DNA"/>
</dbReference>
<dbReference type="Proteomes" id="UP001331515">
    <property type="component" value="Unassembled WGS sequence"/>
</dbReference>